<organism evidence="2 3">
    <name type="scientific">Artemisia annua</name>
    <name type="common">Sweet wormwood</name>
    <dbReference type="NCBI Taxonomy" id="35608"/>
    <lineage>
        <taxon>Eukaryota</taxon>
        <taxon>Viridiplantae</taxon>
        <taxon>Streptophyta</taxon>
        <taxon>Embryophyta</taxon>
        <taxon>Tracheophyta</taxon>
        <taxon>Spermatophyta</taxon>
        <taxon>Magnoliopsida</taxon>
        <taxon>eudicotyledons</taxon>
        <taxon>Gunneridae</taxon>
        <taxon>Pentapetalae</taxon>
        <taxon>asterids</taxon>
        <taxon>campanulids</taxon>
        <taxon>Asterales</taxon>
        <taxon>Asteraceae</taxon>
        <taxon>Asteroideae</taxon>
        <taxon>Anthemideae</taxon>
        <taxon>Artemisiinae</taxon>
        <taxon>Artemisia</taxon>
    </lineage>
</organism>
<proteinExistence type="predicted"/>
<reference evidence="2 3" key="1">
    <citation type="journal article" date="2018" name="Mol. Plant">
        <title>The genome of Artemisia annua provides insight into the evolution of Asteraceae family and artemisinin biosynthesis.</title>
        <authorList>
            <person name="Shen Q."/>
            <person name="Zhang L."/>
            <person name="Liao Z."/>
            <person name="Wang S."/>
            <person name="Yan T."/>
            <person name="Shi P."/>
            <person name="Liu M."/>
            <person name="Fu X."/>
            <person name="Pan Q."/>
            <person name="Wang Y."/>
            <person name="Lv Z."/>
            <person name="Lu X."/>
            <person name="Zhang F."/>
            <person name="Jiang W."/>
            <person name="Ma Y."/>
            <person name="Chen M."/>
            <person name="Hao X."/>
            <person name="Li L."/>
            <person name="Tang Y."/>
            <person name="Lv G."/>
            <person name="Zhou Y."/>
            <person name="Sun X."/>
            <person name="Brodelius P.E."/>
            <person name="Rose J.K.C."/>
            <person name="Tang K."/>
        </authorList>
    </citation>
    <scope>NUCLEOTIDE SEQUENCE [LARGE SCALE GENOMIC DNA]</scope>
    <source>
        <strain evidence="3">cv. Huhao1</strain>
        <tissue evidence="2">Leaf</tissue>
    </source>
</reference>
<name>A0A2U1MSY7_ARTAN</name>
<gene>
    <name evidence="2" type="ORF">CTI12_AA345150</name>
</gene>
<sequence>MGLIEDEGLYSPQGYGSGGHYPQHGAYPPQGYGHGGHDGIGFLGGGVTFGAGVYGARPVSIGYGSHGYGSPGQESHGYGGYGQHHGNFGQHGNKFGNHKMWK</sequence>
<keyword evidence="3" id="KW-1185">Reference proteome</keyword>
<protein>
    <submittedName>
        <fullName evidence="2">Uncharacterized protein</fullName>
    </submittedName>
</protein>
<evidence type="ECO:0000256" key="1">
    <source>
        <dbReference type="SAM" id="MobiDB-lite"/>
    </source>
</evidence>
<dbReference type="AlphaFoldDB" id="A0A2U1MSY7"/>
<feature type="region of interest" description="Disordered" evidence="1">
    <location>
        <begin position="13"/>
        <end position="32"/>
    </location>
</feature>
<evidence type="ECO:0000313" key="2">
    <source>
        <dbReference type="EMBL" id="PWA64373.1"/>
    </source>
</evidence>
<dbReference type="EMBL" id="PKPP01004437">
    <property type="protein sequence ID" value="PWA64373.1"/>
    <property type="molecule type" value="Genomic_DNA"/>
</dbReference>
<dbReference type="Proteomes" id="UP000245207">
    <property type="component" value="Unassembled WGS sequence"/>
</dbReference>
<evidence type="ECO:0000313" key="3">
    <source>
        <dbReference type="Proteomes" id="UP000245207"/>
    </source>
</evidence>
<comment type="caution">
    <text evidence="2">The sequence shown here is derived from an EMBL/GenBank/DDBJ whole genome shotgun (WGS) entry which is preliminary data.</text>
</comment>
<accession>A0A2U1MSY7</accession>